<dbReference type="PROSITE" id="PS50943">
    <property type="entry name" value="HTH_CROC1"/>
    <property type="match status" value="1"/>
</dbReference>
<feature type="domain" description="HTH cro/C1-type" evidence="1">
    <location>
        <begin position="21"/>
        <end position="68"/>
    </location>
</feature>
<evidence type="ECO:0000313" key="3">
    <source>
        <dbReference type="Proteomes" id="UP000232496"/>
    </source>
</evidence>
<dbReference type="AlphaFoldDB" id="A0AAN1ID78"/>
<dbReference type="SUPFAM" id="SSF47413">
    <property type="entry name" value="lambda repressor-like DNA-binding domains"/>
    <property type="match status" value="1"/>
</dbReference>
<dbReference type="Proteomes" id="UP000232496">
    <property type="component" value="Chromosome"/>
</dbReference>
<accession>A0AAN1ID78</accession>
<dbReference type="GO" id="GO:0003677">
    <property type="term" value="F:DNA binding"/>
    <property type="evidence" value="ECO:0007669"/>
    <property type="project" value="InterPro"/>
</dbReference>
<evidence type="ECO:0000313" key="2">
    <source>
        <dbReference type="EMBL" id="AUE17845.1"/>
    </source>
</evidence>
<dbReference type="Gene3D" id="1.10.260.40">
    <property type="entry name" value="lambda repressor-like DNA-binding domains"/>
    <property type="match status" value="1"/>
</dbReference>
<gene>
    <name evidence="2" type="ORF">DRBB29_0272</name>
</gene>
<organism evidence="2 3">
    <name type="scientific">Bifidobacterium breve</name>
    <dbReference type="NCBI Taxonomy" id="1685"/>
    <lineage>
        <taxon>Bacteria</taxon>
        <taxon>Bacillati</taxon>
        <taxon>Actinomycetota</taxon>
        <taxon>Actinomycetes</taxon>
        <taxon>Bifidobacteriales</taxon>
        <taxon>Bifidobacteriaceae</taxon>
        <taxon>Bifidobacterium</taxon>
    </lineage>
</organism>
<dbReference type="EMBL" id="CP023198">
    <property type="protein sequence ID" value="AUE17845.1"/>
    <property type="molecule type" value="Genomic_DNA"/>
</dbReference>
<dbReference type="InterPro" id="IPR001387">
    <property type="entry name" value="Cro/C1-type_HTH"/>
</dbReference>
<name>A0AAN1ID78_BIFBR</name>
<reference evidence="2 3" key="1">
    <citation type="submission" date="2017-09" db="EMBL/GenBank/DDBJ databases">
        <title>Comparative genomics and methylome analysis of the gut commensal Bifidobacterium breve.</title>
        <authorList>
            <person name="Bottacini F."/>
            <person name="Morrissey R."/>
            <person name="Roberts R.J."/>
            <person name="James K."/>
            <person name="van Breen J."/>
            <person name="Egan M."/>
            <person name="Lambert J."/>
            <person name="van Limpt K."/>
            <person name="Stanton C."/>
            <person name="Knol J."/>
            <person name="O' Connell Motherway M."/>
            <person name="van Sinderen D."/>
        </authorList>
    </citation>
    <scope>NUCLEOTIDE SEQUENCE [LARGE SCALE GENOMIC DNA]</scope>
    <source>
        <strain evidence="2 3">DRBB29</strain>
    </source>
</reference>
<evidence type="ECO:0000259" key="1">
    <source>
        <dbReference type="PROSITE" id="PS50943"/>
    </source>
</evidence>
<dbReference type="SMART" id="SM00530">
    <property type="entry name" value="HTH_XRE"/>
    <property type="match status" value="1"/>
</dbReference>
<dbReference type="CDD" id="cd00093">
    <property type="entry name" value="HTH_XRE"/>
    <property type="match status" value="1"/>
</dbReference>
<proteinExistence type="predicted"/>
<dbReference type="RefSeq" id="WP_106621342.1">
    <property type="nucleotide sequence ID" value="NZ_CP021552.1"/>
</dbReference>
<sequence>MRLQTQENKTAQIVLDLLDTRNMTQSALADEIGLTRQALSSKINGTRSFTKKDYVALADFFDTSVDYLMGRTLDPWPVDNPTPQPEEVAA</sequence>
<dbReference type="InterPro" id="IPR010982">
    <property type="entry name" value="Lambda_DNA-bd_dom_sf"/>
</dbReference>
<dbReference type="Pfam" id="PF01381">
    <property type="entry name" value="HTH_3"/>
    <property type="match status" value="1"/>
</dbReference>
<protein>
    <recommendedName>
        <fullName evidence="1">HTH cro/C1-type domain-containing protein</fullName>
    </recommendedName>
</protein>